<feature type="compositionally biased region" description="Polar residues" evidence="1">
    <location>
        <begin position="110"/>
        <end position="121"/>
    </location>
</feature>
<feature type="compositionally biased region" description="Basic and acidic residues" evidence="1">
    <location>
        <begin position="122"/>
        <end position="147"/>
    </location>
</feature>
<accession>D1M6Z7</accession>
<sequence length="643" mass="70975">MEFQEVQQAQALAWQAPKAPGHFWQPLPTQEAQKQAPPLVQLEQPFQGAPASKKALQIQLPHQQGPALGLAGRAAIPATPALWQGPPAALQGQPGAPLAGANFPMGSAKSLMTPSGESRASSIDRRTSSKERRTSSKEKERRAPSKDRMIFGGTFCLPRALPGALPTPWKNLPATSETFTATPRVFPSTSQFQPASSNAFKVPSSTSDTPKSLPLALQDPFACIEALPAIPWVPQPNVNASKASRAVPTILMATAAAPKAMATTQEASKTSDEPPRRSGKATRKKKHLNTEEEGSGQMLAMRHWQAPRHWESLELSDWEVQTPVQVLGDWEGPSTSRGLSGWEGPSTSRILSGWEGPSTSWALSAWEGPSTSRALGLWESPVSPPSLIISELPNLAQGFSATQDDPKLETQPLSPLDERANALVQFLLVKDQAKLPIKRSEMVRFIIREYKDECLEIISRASHKLECIFGYQLKEIDPKTHSYIIVNKGQKGDSAAPYFDRPKLGLLMVVLSLIFMKGNCVRQDLIFNFLYKLGLDVRETHGLFGNTRKLITEVFVREKYLEYRRIPFTEPAEYEFLWGPRAFLETSKMLVLKFLARLHKKDPRCWPAQYYEALAECESEDLDEDEPGPGDNADDPTSSPPPH</sequence>
<protein>
    <submittedName>
        <fullName evidence="3">Melanoma antigen-like gene 2</fullName>
    </submittedName>
</protein>
<reference evidence="3" key="1">
    <citation type="journal article" date="2012" name="Genes Genet. Syst.">
        <title>Conservation of genomic imprinting at the NDN, MAGEL2 and MEST loci in pigs.</title>
        <authorList>
            <person name="Zhang F.W."/>
            <person name="Han Z.B."/>
            <person name="Deng C.Y."/>
            <person name="He H.J."/>
            <person name="Wu Q."/>
        </authorList>
    </citation>
    <scope>NUCLEOTIDE SEQUENCE</scope>
</reference>
<organism evidence="3">
    <name type="scientific">Sus scrofa</name>
    <name type="common">Pig</name>
    <dbReference type="NCBI Taxonomy" id="9823"/>
    <lineage>
        <taxon>Eukaryota</taxon>
        <taxon>Metazoa</taxon>
        <taxon>Chordata</taxon>
        <taxon>Craniata</taxon>
        <taxon>Vertebrata</taxon>
        <taxon>Euteleostomi</taxon>
        <taxon>Mammalia</taxon>
        <taxon>Eutheria</taxon>
        <taxon>Laurasiatheria</taxon>
        <taxon>Artiodactyla</taxon>
        <taxon>Suina</taxon>
        <taxon>Suidae</taxon>
        <taxon>Sus</taxon>
    </lineage>
</organism>
<feature type="region of interest" description="Disordered" evidence="1">
    <location>
        <begin position="85"/>
        <end position="147"/>
    </location>
</feature>
<dbReference type="InterPro" id="IPR002190">
    <property type="entry name" value="MHD_dom"/>
</dbReference>
<dbReference type="PROSITE" id="PS50838">
    <property type="entry name" value="MAGE"/>
    <property type="match status" value="1"/>
</dbReference>
<feature type="region of interest" description="Disordered" evidence="1">
    <location>
        <begin position="618"/>
        <end position="643"/>
    </location>
</feature>
<dbReference type="PANTHER" id="PTHR11736:SF66">
    <property type="entry name" value="MAGE-LIKE PROTEIN 2"/>
    <property type="match status" value="1"/>
</dbReference>
<gene>
    <name evidence="3" type="primary">MAGEL2</name>
</gene>
<feature type="region of interest" description="Disordered" evidence="1">
    <location>
        <begin position="258"/>
        <end position="296"/>
    </location>
</feature>
<feature type="compositionally biased region" description="Low complexity" evidence="1">
    <location>
        <begin position="85"/>
        <end position="101"/>
    </location>
</feature>
<dbReference type="Gene3D" id="1.10.10.1200">
    <property type="entry name" value="MAGE homology domain, winged helix WH1 motif"/>
    <property type="match status" value="1"/>
</dbReference>
<dbReference type="EMBL" id="GU117604">
    <property type="protein sequence ID" value="ACY69179.1"/>
    <property type="molecule type" value="mRNA"/>
</dbReference>
<feature type="compositionally biased region" description="Basic residues" evidence="1">
    <location>
        <begin position="277"/>
        <end position="287"/>
    </location>
</feature>
<feature type="domain" description="MAGE" evidence="2">
    <location>
        <begin position="416"/>
        <end position="613"/>
    </location>
</feature>
<name>D1M6Z7_PIG</name>
<evidence type="ECO:0000256" key="1">
    <source>
        <dbReference type="SAM" id="MobiDB-lite"/>
    </source>
</evidence>
<dbReference type="FunFam" id="1.10.10.1210:FF:000001">
    <property type="entry name" value="melanoma-associated antigen D1"/>
    <property type="match status" value="1"/>
</dbReference>
<dbReference type="SMART" id="SM01373">
    <property type="entry name" value="MAGE"/>
    <property type="match status" value="1"/>
</dbReference>
<dbReference type="AlphaFoldDB" id="D1M6Z7"/>
<proteinExistence type="evidence at transcript level"/>
<evidence type="ECO:0000313" key="3">
    <source>
        <dbReference type="EMBL" id="ACY69179.1"/>
    </source>
</evidence>
<dbReference type="PANTHER" id="PTHR11736">
    <property type="entry name" value="MELANOMA-ASSOCIATED ANTIGEN MAGE ANTIGEN"/>
    <property type="match status" value="1"/>
</dbReference>
<dbReference type="InterPro" id="IPR037445">
    <property type="entry name" value="MAGE"/>
</dbReference>
<dbReference type="InterPro" id="IPR041899">
    <property type="entry name" value="MAGE_WH2"/>
</dbReference>
<feature type="compositionally biased region" description="Low complexity" evidence="1">
    <location>
        <begin position="258"/>
        <end position="267"/>
    </location>
</feature>
<evidence type="ECO:0000259" key="2">
    <source>
        <dbReference type="PROSITE" id="PS50838"/>
    </source>
</evidence>
<dbReference type="Gene3D" id="1.10.10.1210">
    <property type="entry name" value="MAGE homology domain, winged helix WH2 motif"/>
    <property type="match status" value="1"/>
</dbReference>
<feature type="region of interest" description="Disordered" evidence="1">
    <location>
        <begin position="187"/>
        <end position="207"/>
    </location>
</feature>
<feature type="compositionally biased region" description="Acidic residues" evidence="1">
    <location>
        <begin position="618"/>
        <end position="634"/>
    </location>
</feature>
<dbReference type="Pfam" id="PF01454">
    <property type="entry name" value="MAGE"/>
    <property type="match status" value="1"/>
</dbReference>
<dbReference type="InterPro" id="IPR041898">
    <property type="entry name" value="MAGE_WH1"/>
</dbReference>